<dbReference type="EMBL" id="CP030941">
    <property type="protein sequence ID" value="UUP15661.1"/>
    <property type="molecule type" value="Genomic_DNA"/>
</dbReference>
<dbReference type="Proteomes" id="UP001342418">
    <property type="component" value="Chromosome"/>
</dbReference>
<gene>
    <name evidence="2" type="ORF">NTH_00099</name>
</gene>
<dbReference type="Gene3D" id="3.40.50.1820">
    <property type="entry name" value="alpha/beta hydrolase"/>
    <property type="match status" value="1"/>
</dbReference>
<accession>A0ABY5MEN9</accession>
<dbReference type="InterPro" id="IPR029058">
    <property type="entry name" value="AB_hydrolase_fold"/>
</dbReference>
<evidence type="ECO:0000313" key="3">
    <source>
        <dbReference type="Proteomes" id="UP001342418"/>
    </source>
</evidence>
<sequence length="272" mass="29426">MTTPTETGYAPVNGLELYYEIHGTGKPLILLHGGIAAFELFETSLPAFAGTRQVIPVHLQGHGRTKNIDRPLRFELMADDIAALMAHLGIEKADVMGYSLGGGVAMQLAIRHPDAVDRLVVLSEAMKRSGYYPEVIAAFDQMEAMAPQIGANVAQSPLAELHPDVDWVQLFTKMGDLLKRDYDWSEEFAAISSPTMLVFADADAQTPEYIMEAWRLLGGGQRDAGLDGSLRPQARLAIVPGTTHYNLVATPVAAELVAPFLDAELPQSGNAN</sequence>
<dbReference type="PANTHER" id="PTHR46331:SF2">
    <property type="entry name" value="VALACYCLOVIR HYDROLASE"/>
    <property type="match status" value="1"/>
</dbReference>
<dbReference type="PANTHER" id="PTHR46331">
    <property type="entry name" value="VALACYCLOVIR HYDROLASE"/>
    <property type="match status" value="1"/>
</dbReference>
<proteinExistence type="predicted"/>
<keyword evidence="2" id="KW-0378">Hydrolase</keyword>
<name>A0ABY5MEN9_9HYPH</name>
<dbReference type="SUPFAM" id="SSF53474">
    <property type="entry name" value="alpha/beta-Hydrolases"/>
    <property type="match status" value="1"/>
</dbReference>
<dbReference type="Pfam" id="PF00561">
    <property type="entry name" value="Abhydrolase_1"/>
    <property type="match status" value="1"/>
</dbReference>
<dbReference type="InterPro" id="IPR000073">
    <property type="entry name" value="AB_hydrolase_1"/>
</dbReference>
<organism evidence="2 3">
    <name type="scientific">Nitratireductor thuwali</name>
    <dbReference type="NCBI Taxonomy" id="2267699"/>
    <lineage>
        <taxon>Bacteria</taxon>
        <taxon>Pseudomonadati</taxon>
        <taxon>Pseudomonadota</taxon>
        <taxon>Alphaproteobacteria</taxon>
        <taxon>Hyphomicrobiales</taxon>
        <taxon>Phyllobacteriaceae</taxon>
        <taxon>Nitratireductor</taxon>
    </lineage>
</organism>
<dbReference type="PRINTS" id="PR00111">
    <property type="entry name" value="ABHYDROLASE"/>
</dbReference>
<dbReference type="GO" id="GO:0004301">
    <property type="term" value="F:epoxide hydrolase activity"/>
    <property type="evidence" value="ECO:0007669"/>
    <property type="project" value="UniProtKB-EC"/>
</dbReference>
<evidence type="ECO:0000313" key="2">
    <source>
        <dbReference type="EMBL" id="UUP15661.1"/>
    </source>
</evidence>
<feature type="domain" description="AB hydrolase-1" evidence="1">
    <location>
        <begin position="26"/>
        <end position="124"/>
    </location>
</feature>
<keyword evidence="3" id="KW-1185">Reference proteome</keyword>
<evidence type="ECO:0000259" key="1">
    <source>
        <dbReference type="Pfam" id="PF00561"/>
    </source>
</evidence>
<reference evidence="2 3" key="1">
    <citation type="submission" date="2018-07" db="EMBL/GenBank/DDBJ databases">
        <title>Genome sequence of Nitratireductor thuwali#1536.</title>
        <authorList>
            <person name="Michoud G."/>
            <person name="Merlino G."/>
            <person name="Sefrji F.O."/>
            <person name="Daffonchio D."/>
        </authorList>
    </citation>
    <scope>NUCLEOTIDE SEQUENCE [LARGE SCALE GENOMIC DNA]</scope>
    <source>
        <strain evidence="3">Nit1536</strain>
    </source>
</reference>
<protein>
    <submittedName>
        <fullName evidence="2">Soluble epoxide hydrolase</fullName>
        <ecNumber evidence="2">3.3.2.10</ecNumber>
    </submittedName>
</protein>
<dbReference type="EC" id="3.3.2.10" evidence="2"/>